<gene>
    <name evidence="1" type="ORF">FWILDA_LOCUS15336</name>
</gene>
<protein>
    <submittedName>
        <fullName evidence="1">18780_t:CDS:1</fullName>
    </submittedName>
</protein>
<dbReference type="EMBL" id="CAMKVN010007881">
    <property type="protein sequence ID" value="CAI2191962.1"/>
    <property type="molecule type" value="Genomic_DNA"/>
</dbReference>
<reference evidence="1" key="1">
    <citation type="submission" date="2022-08" db="EMBL/GenBank/DDBJ databases">
        <authorList>
            <person name="Kallberg Y."/>
            <person name="Tangrot J."/>
            <person name="Rosling A."/>
        </authorList>
    </citation>
    <scope>NUCLEOTIDE SEQUENCE</scope>
    <source>
        <strain evidence="1">Wild A</strain>
    </source>
</reference>
<sequence>HEIVIAYFSNIQYESQSHSRINDTKRKIPLLKSMNSTKWTTFTDYFNTYYNNHNFDCLKDFPANHVNMNNLWMKLKKAVLDISKSKIPHK</sequence>
<feature type="non-terminal residue" evidence="1">
    <location>
        <position position="1"/>
    </location>
</feature>
<dbReference type="Proteomes" id="UP001153678">
    <property type="component" value="Unassembled WGS sequence"/>
</dbReference>
<proteinExistence type="predicted"/>
<comment type="caution">
    <text evidence="1">The sequence shown here is derived from an EMBL/GenBank/DDBJ whole genome shotgun (WGS) entry which is preliminary data.</text>
</comment>
<name>A0A9W4X3A0_9GLOM</name>
<evidence type="ECO:0000313" key="2">
    <source>
        <dbReference type="Proteomes" id="UP001153678"/>
    </source>
</evidence>
<accession>A0A9W4X3A0</accession>
<organism evidence="1 2">
    <name type="scientific">Funneliformis geosporum</name>
    <dbReference type="NCBI Taxonomy" id="1117311"/>
    <lineage>
        <taxon>Eukaryota</taxon>
        <taxon>Fungi</taxon>
        <taxon>Fungi incertae sedis</taxon>
        <taxon>Mucoromycota</taxon>
        <taxon>Glomeromycotina</taxon>
        <taxon>Glomeromycetes</taxon>
        <taxon>Glomerales</taxon>
        <taxon>Glomeraceae</taxon>
        <taxon>Funneliformis</taxon>
    </lineage>
</organism>
<dbReference type="AlphaFoldDB" id="A0A9W4X3A0"/>
<evidence type="ECO:0000313" key="1">
    <source>
        <dbReference type="EMBL" id="CAI2191962.1"/>
    </source>
</evidence>
<keyword evidence="2" id="KW-1185">Reference proteome</keyword>